<feature type="compositionally biased region" description="Polar residues" evidence="1">
    <location>
        <begin position="14"/>
        <end position="35"/>
    </location>
</feature>
<name>A0A8D8G6L1_CULPI</name>
<dbReference type="AlphaFoldDB" id="A0A8D8G6L1"/>
<dbReference type="EMBL" id="HBUE01129960">
    <property type="protein sequence ID" value="CAG6495928.1"/>
    <property type="molecule type" value="Transcribed_RNA"/>
</dbReference>
<accession>A0A8D8G6L1</accession>
<evidence type="ECO:0000256" key="1">
    <source>
        <dbReference type="SAM" id="MobiDB-lite"/>
    </source>
</evidence>
<proteinExistence type="predicted"/>
<feature type="region of interest" description="Disordered" evidence="1">
    <location>
        <begin position="14"/>
        <end position="42"/>
    </location>
</feature>
<reference evidence="2" key="1">
    <citation type="submission" date="2021-05" db="EMBL/GenBank/DDBJ databases">
        <authorList>
            <person name="Alioto T."/>
            <person name="Alioto T."/>
            <person name="Gomez Garrido J."/>
        </authorList>
    </citation>
    <scope>NUCLEOTIDE SEQUENCE</scope>
</reference>
<sequence length="137" mass="15691">MAFDSQFVATLSRTGQYSTHPHTNKQTQNSGHSSTGKLKLKLGGGHRTQYGTHTHTYNHRVTPFWHPSPQLAAWDGSKLLRCRFTDQPMVVMFWTSGSKQVRAIIARIDAIYDANWRQDGNNVTSRFHIFVMRNLFV</sequence>
<evidence type="ECO:0000313" key="2">
    <source>
        <dbReference type="EMBL" id="CAG6495928.1"/>
    </source>
</evidence>
<organism evidence="2">
    <name type="scientific">Culex pipiens</name>
    <name type="common">House mosquito</name>
    <dbReference type="NCBI Taxonomy" id="7175"/>
    <lineage>
        <taxon>Eukaryota</taxon>
        <taxon>Metazoa</taxon>
        <taxon>Ecdysozoa</taxon>
        <taxon>Arthropoda</taxon>
        <taxon>Hexapoda</taxon>
        <taxon>Insecta</taxon>
        <taxon>Pterygota</taxon>
        <taxon>Neoptera</taxon>
        <taxon>Endopterygota</taxon>
        <taxon>Diptera</taxon>
        <taxon>Nematocera</taxon>
        <taxon>Culicoidea</taxon>
        <taxon>Culicidae</taxon>
        <taxon>Culicinae</taxon>
        <taxon>Culicini</taxon>
        <taxon>Culex</taxon>
        <taxon>Culex</taxon>
    </lineage>
</organism>
<protein>
    <submittedName>
        <fullName evidence="2">(northern house mosquito) hypothetical protein</fullName>
    </submittedName>
</protein>